<organism evidence="10 11">
    <name type="scientific">Aliarcobacter cryaerophilus</name>
    <dbReference type="NCBI Taxonomy" id="28198"/>
    <lineage>
        <taxon>Bacteria</taxon>
        <taxon>Pseudomonadati</taxon>
        <taxon>Campylobacterota</taxon>
        <taxon>Epsilonproteobacteria</taxon>
        <taxon>Campylobacterales</taxon>
        <taxon>Arcobacteraceae</taxon>
        <taxon>Aliarcobacter</taxon>
    </lineage>
</organism>
<evidence type="ECO:0000256" key="9">
    <source>
        <dbReference type="SAM" id="Phobius"/>
    </source>
</evidence>
<name>A0A1V9VDY1_9BACT</name>
<dbReference type="GO" id="GO:0046872">
    <property type="term" value="F:metal ion binding"/>
    <property type="evidence" value="ECO:0007669"/>
    <property type="project" value="UniProtKB-KW"/>
</dbReference>
<comment type="subcellular location">
    <subcellularLocation>
        <location evidence="1">Cell membrane</location>
        <topology evidence="1">Multi-pass membrane protein</topology>
    </subcellularLocation>
</comment>
<evidence type="ECO:0000256" key="1">
    <source>
        <dbReference type="ARBA" id="ARBA00004651"/>
    </source>
</evidence>
<dbReference type="InterPro" id="IPR000715">
    <property type="entry name" value="Glycosyl_transferase_4"/>
</dbReference>
<feature type="transmembrane region" description="Helical" evidence="9">
    <location>
        <begin position="100"/>
        <end position="118"/>
    </location>
</feature>
<keyword evidence="5 9" id="KW-1133">Transmembrane helix</keyword>
<proteinExistence type="predicted"/>
<evidence type="ECO:0008006" key="12">
    <source>
        <dbReference type="Google" id="ProtNLM"/>
    </source>
</evidence>
<dbReference type="AlphaFoldDB" id="A0A1V9VDY1"/>
<dbReference type="InterPro" id="IPR018480">
    <property type="entry name" value="PNAcMuramoyl-5peptid_Trfase_CS"/>
</dbReference>
<feature type="transmembrane region" description="Helical" evidence="9">
    <location>
        <begin position="206"/>
        <end position="224"/>
    </location>
</feature>
<feature type="transmembrane region" description="Helical" evidence="9">
    <location>
        <begin position="6"/>
        <end position="27"/>
    </location>
</feature>
<evidence type="ECO:0000256" key="4">
    <source>
        <dbReference type="ARBA" id="ARBA00022692"/>
    </source>
</evidence>
<dbReference type="GO" id="GO:0016780">
    <property type="term" value="F:phosphotransferase activity, for other substituted phosphate groups"/>
    <property type="evidence" value="ECO:0007669"/>
    <property type="project" value="InterPro"/>
</dbReference>
<evidence type="ECO:0000313" key="11">
    <source>
        <dbReference type="Proteomes" id="UP000192599"/>
    </source>
</evidence>
<sequence length="364" mass="41394">MLTLLIYCLVLFALAYLFINKFISIAPRLSLIDVPNERSSHKKITPRGAGLVFGFIYFMGILFYDISIFSDIKYTLLAILIIYICGILDDIYTLSSKQKLLFIIIASVIVYFDGYQITNIGTFFNVSVNLGYFALPFTLFAIVAFTNAVNLSDGLDGLAGSISAIILSAIFVIGFINNDNTLMVWSALLISVILAFLILNWHPAKVFMGDSGSLLLGFIIAILSVKALQYVNPVSILFLAAVPILDTLVVFRRRIQRGMSPFTADKNHLHHILNNIKQDEAFTVRMLISIQLVFSCTFLQLHHQDDALNLLIFFLLFSIFFNLFDPRAKRRAKNARLRKRYQKLKEEKKELKKEIKEAKEFYKL</sequence>
<feature type="transmembrane region" description="Helical" evidence="9">
    <location>
        <begin position="282"/>
        <end position="301"/>
    </location>
</feature>
<gene>
    <name evidence="10" type="ORF">AS859_02205</name>
</gene>
<dbReference type="GO" id="GO:0071555">
    <property type="term" value="P:cell wall organization"/>
    <property type="evidence" value="ECO:0007669"/>
    <property type="project" value="TreeGrafter"/>
</dbReference>
<dbReference type="PANTHER" id="PTHR22926">
    <property type="entry name" value="PHOSPHO-N-ACETYLMURAMOYL-PENTAPEPTIDE-TRANSFERASE"/>
    <property type="match status" value="1"/>
</dbReference>
<accession>A0A1V9VDY1</accession>
<dbReference type="PROSITE" id="PS01348">
    <property type="entry name" value="MRAY_2"/>
    <property type="match status" value="1"/>
</dbReference>
<keyword evidence="7" id="KW-0479">Metal-binding</keyword>
<dbReference type="PANTHER" id="PTHR22926:SF3">
    <property type="entry name" value="UNDECAPRENYL-PHOSPHATE ALPHA-N-ACETYLGLUCOSAMINYL 1-PHOSPHATE TRANSFERASE"/>
    <property type="match status" value="1"/>
</dbReference>
<feature type="transmembrane region" description="Helical" evidence="9">
    <location>
        <begin position="72"/>
        <end position="88"/>
    </location>
</feature>
<feature type="binding site" evidence="7">
    <location>
        <position position="150"/>
    </location>
    <ligand>
        <name>Mg(2+)</name>
        <dbReference type="ChEBI" id="CHEBI:18420"/>
    </ligand>
</feature>
<dbReference type="GO" id="GO:0009103">
    <property type="term" value="P:lipopolysaccharide biosynthetic process"/>
    <property type="evidence" value="ECO:0007669"/>
    <property type="project" value="TreeGrafter"/>
</dbReference>
<feature type="transmembrane region" description="Helical" evidence="9">
    <location>
        <begin position="230"/>
        <end position="251"/>
    </location>
</feature>
<keyword evidence="8" id="KW-0175">Coiled coil</keyword>
<evidence type="ECO:0000256" key="6">
    <source>
        <dbReference type="ARBA" id="ARBA00023136"/>
    </source>
</evidence>
<evidence type="ECO:0000256" key="7">
    <source>
        <dbReference type="PIRSR" id="PIRSR600715-1"/>
    </source>
</evidence>
<feature type="coiled-coil region" evidence="8">
    <location>
        <begin position="327"/>
        <end position="364"/>
    </location>
</feature>
<evidence type="ECO:0000313" key="10">
    <source>
        <dbReference type="EMBL" id="OQR42028.1"/>
    </source>
</evidence>
<protein>
    <recommendedName>
        <fullName evidence="12">Undecaprenyl/decaprenyl-phosphate alpha-N-acetylglucosaminyl 1-phosphate transferase</fullName>
    </recommendedName>
</protein>
<keyword evidence="2" id="KW-1003">Cell membrane</keyword>
<feature type="transmembrane region" description="Helical" evidence="9">
    <location>
        <begin position="48"/>
        <end position="66"/>
    </location>
</feature>
<comment type="cofactor">
    <cofactor evidence="7">
        <name>Mg(2+)</name>
        <dbReference type="ChEBI" id="CHEBI:18420"/>
    </cofactor>
</comment>
<evidence type="ECO:0000256" key="8">
    <source>
        <dbReference type="SAM" id="Coils"/>
    </source>
</evidence>
<keyword evidence="7" id="KW-0460">Magnesium</keyword>
<dbReference type="Pfam" id="PF00953">
    <property type="entry name" value="Glycos_transf_4"/>
    <property type="match status" value="1"/>
</dbReference>
<reference evidence="10 11" key="1">
    <citation type="submission" date="2017-04" db="EMBL/GenBank/DDBJ databases">
        <title>Accumulation and expression of multiple antibiotic resistance genes in Arcobacter cryaerophilus that thrives in sewage.</title>
        <authorList>
            <person name="Millar J.A."/>
            <person name="Raghavan R."/>
        </authorList>
    </citation>
    <scope>NUCLEOTIDE SEQUENCE [LARGE SCALE GENOMIC DNA]</scope>
    <source>
        <strain evidence="10 11">AZT-1</strain>
    </source>
</reference>
<feature type="transmembrane region" description="Helical" evidence="9">
    <location>
        <begin position="182"/>
        <end position="199"/>
    </location>
</feature>
<evidence type="ECO:0000256" key="3">
    <source>
        <dbReference type="ARBA" id="ARBA00022679"/>
    </source>
</evidence>
<dbReference type="EMBL" id="LNTC01000014">
    <property type="protein sequence ID" value="OQR42028.1"/>
    <property type="molecule type" value="Genomic_DNA"/>
</dbReference>
<evidence type="ECO:0000256" key="5">
    <source>
        <dbReference type="ARBA" id="ARBA00022989"/>
    </source>
</evidence>
<dbReference type="GO" id="GO:0005886">
    <property type="term" value="C:plasma membrane"/>
    <property type="evidence" value="ECO:0007669"/>
    <property type="project" value="UniProtKB-SubCell"/>
</dbReference>
<comment type="caution">
    <text evidence="10">The sequence shown here is derived from an EMBL/GenBank/DDBJ whole genome shotgun (WGS) entry which is preliminary data.</text>
</comment>
<feature type="binding site" evidence="7">
    <location>
        <position position="210"/>
    </location>
    <ligand>
        <name>Mg(2+)</name>
        <dbReference type="ChEBI" id="CHEBI:18420"/>
    </ligand>
</feature>
<keyword evidence="3" id="KW-0808">Transferase</keyword>
<keyword evidence="6 9" id="KW-0472">Membrane</keyword>
<feature type="transmembrane region" description="Helical" evidence="9">
    <location>
        <begin position="158"/>
        <end position="176"/>
    </location>
</feature>
<dbReference type="CDD" id="cd06853">
    <property type="entry name" value="GT_WecA_like"/>
    <property type="match status" value="1"/>
</dbReference>
<feature type="transmembrane region" description="Helical" evidence="9">
    <location>
        <begin position="130"/>
        <end position="151"/>
    </location>
</feature>
<dbReference type="Proteomes" id="UP000192599">
    <property type="component" value="Unassembled WGS sequence"/>
</dbReference>
<dbReference type="GO" id="GO:0044038">
    <property type="term" value="P:cell wall macromolecule biosynthetic process"/>
    <property type="evidence" value="ECO:0007669"/>
    <property type="project" value="TreeGrafter"/>
</dbReference>
<feature type="transmembrane region" description="Helical" evidence="9">
    <location>
        <begin position="307"/>
        <end position="324"/>
    </location>
</feature>
<evidence type="ECO:0000256" key="2">
    <source>
        <dbReference type="ARBA" id="ARBA00022475"/>
    </source>
</evidence>
<keyword evidence="4 9" id="KW-0812">Transmembrane</keyword>